<gene>
    <name evidence="1" type="ORF">BLNAU_2285</name>
</gene>
<evidence type="ECO:0000313" key="2">
    <source>
        <dbReference type="Proteomes" id="UP001281761"/>
    </source>
</evidence>
<proteinExistence type="predicted"/>
<dbReference type="Proteomes" id="UP001281761">
    <property type="component" value="Unassembled WGS sequence"/>
</dbReference>
<evidence type="ECO:0000313" key="1">
    <source>
        <dbReference type="EMBL" id="KAK2962850.1"/>
    </source>
</evidence>
<accession>A0ABQ9YGJ2</accession>
<dbReference type="EMBL" id="JARBJD010000009">
    <property type="protein sequence ID" value="KAK2962850.1"/>
    <property type="molecule type" value="Genomic_DNA"/>
</dbReference>
<name>A0ABQ9YGJ2_9EUKA</name>
<keyword evidence="2" id="KW-1185">Reference proteome</keyword>
<reference evidence="1 2" key="1">
    <citation type="journal article" date="2022" name="bioRxiv">
        <title>Genomics of Preaxostyla Flagellates Illuminates Evolutionary Transitions and the Path Towards Mitochondrial Loss.</title>
        <authorList>
            <person name="Novak L.V.F."/>
            <person name="Treitli S.C."/>
            <person name="Pyrih J."/>
            <person name="Halakuc P."/>
            <person name="Pipaliya S.V."/>
            <person name="Vacek V."/>
            <person name="Brzon O."/>
            <person name="Soukal P."/>
            <person name="Eme L."/>
            <person name="Dacks J.B."/>
            <person name="Karnkowska A."/>
            <person name="Elias M."/>
            <person name="Hampl V."/>
        </authorList>
    </citation>
    <scope>NUCLEOTIDE SEQUENCE [LARGE SCALE GENOMIC DNA]</scope>
    <source>
        <strain evidence="1">NAU3</strain>
        <tissue evidence="1">Gut</tissue>
    </source>
</reference>
<protein>
    <submittedName>
        <fullName evidence="1">Uncharacterized protein</fullName>
    </submittedName>
</protein>
<comment type="caution">
    <text evidence="1">The sequence shown here is derived from an EMBL/GenBank/DDBJ whole genome shotgun (WGS) entry which is preliminary data.</text>
</comment>
<sequence length="106" mass="11998">MEIQCQTKVHNRDGSGYSSILSQDKPSYQNFVLFPSHPTLRVSSADFPFRVQVHQMNQCVNKFSDCESSIELRSLLSNLLKYQQTLSSNDVIGLRAAIASAIPYYH</sequence>
<organism evidence="1 2">
    <name type="scientific">Blattamonas nauphoetae</name>
    <dbReference type="NCBI Taxonomy" id="2049346"/>
    <lineage>
        <taxon>Eukaryota</taxon>
        <taxon>Metamonada</taxon>
        <taxon>Preaxostyla</taxon>
        <taxon>Oxymonadida</taxon>
        <taxon>Blattamonas</taxon>
    </lineage>
</organism>